<dbReference type="AlphaFoldDB" id="A0A8X6QY68"/>
<evidence type="ECO:0000256" key="1">
    <source>
        <dbReference type="SAM" id="MobiDB-lite"/>
    </source>
</evidence>
<feature type="compositionally biased region" description="Basic and acidic residues" evidence="1">
    <location>
        <begin position="63"/>
        <end position="79"/>
    </location>
</feature>
<evidence type="ECO:0000313" key="2">
    <source>
        <dbReference type="EMBL" id="GFU42964.1"/>
    </source>
</evidence>
<dbReference type="Gene3D" id="2.40.70.10">
    <property type="entry name" value="Acid Proteases"/>
    <property type="match status" value="1"/>
</dbReference>
<keyword evidence="3" id="KW-1185">Reference proteome</keyword>
<evidence type="ECO:0000313" key="3">
    <source>
        <dbReference type="Proteomes" id="UP000887013"/>
    </source>
</evidence>
<gene>
    <name evidence="2" type="primary">NCL1_18726</name>
    <name evidence="2" type="ORF">NPIL_190861</name>
</gene>
<comment type="caution">
    <text evidence="2">The sequence shown here is derived from an EMBL/GenBank/DDBJ whole genome shotgun (WGS) entry which is preliminary data.</text>
</comment>
<feature type="region of interest" description="Disordered" evidence="1">
    <location>
        <begin position="41"/>
        <end position="79"/>
    </location>
</feature>
<dbReference type="Proteomes" id="UP000887013">
    <property type="component" value="Unassembled WGS sequence"/>
</dbReference>
<sequence length="207" mass="23360">MKKRCSPEFKEHYQDIWEELTSPELLADKLEAFHNILRSLPSGPRRHVKASETLNDGNQVRSRKPERLPKKEHSHDVPNERSPIQMLCLWETRAKTRSTRLILIDITFCGGKGRLYVDTGSSHSIAGENMYKLSKNKGLIFQETTLAMSLVDGHQTTDEALTTQVMIEIKGKLVLTRFIILPMAKANLLGTDYLSSAGLVLDVKNAC</sequence>
<proteinExistence type="predicted"/>
<protein>
    <submittedName>
        <fullName evidence="2">Uncharacterized protein</fullName>
    </submittedName>
</protein>
<dbReference type="SUPFAM" id="SSF50630">
    <property type="entry name" value="Acid proteases"/>
    <property type="match status" value="1"/>
</dbReference>
<name>A0A8X6QY68_NEPPI</name>
<organism evidence="2 3">
    <name type="scientific">Nephila pilipes</name>
    <name type="common">Giant wood spider</name>
    <name type="synonym">Nephila maculata</name>
    <dbReference type="NCBI Taxonomy" id="299642"/>
    <lineage>
        <taxon>Eukaryota</taxon>
        <taxon>Metazoa</taxon>
        <taxon>Ecdysozoa</taxon>
        <taxon>Arthropoda</taxon>
        <taxon>Chelicerata</taxon>
        <taxon>Arachnida</taxon>
        <taxon>Araneae</taxon>
        <taxon>Araneomorphae</taxon>
        <taxon>Entelegynae</taxon>
        <taxon>Araneoidea</taxon>
        <taxon>Nephilidae</taxon>
        <taxon>Nephila</taxon>
    </lineage>
</organism>
<dbReference type="EMBL" id="BMAW01132298">
    <property type="protein sequence ID" value="GFU42964.1"/>
    <property type="molecule type" value="Genomic_DNA"/>
</dbReference>
<dbReference type="InterPro" id="IPR021109">
    <property type="entry name" value="Peptidase_aspartic_dom_sf"/>
</dbReference>
<accession>A0A8X6QY68</accession>
<reference evidence="2" key="1">
    <citation type="submission" date="2020-08" db="EMBL/GenBank/DDBJ databases">
        <title>Multicomponent nature underlies the extraordinary mechanical properties of spider dragline silk.</title>
        <authorList>
            <person name="Kono N."/>
            <person name="Nakamura H."/>
            <person name="Mori M."/>
            <person name="Yoshida Y."/>
            <person name="Ohtoshi R."/>
            <person name="Malay A.D."/>
            <person name="Moran D.A.P."/>
            <person name="Tomita M."/>
            <person name="Numata K."/>
            <person name="Arakawa K."/>
        </authorList>
    </citation>
    <scope>NUCLEOTIDE SEQUENCE</scope>
</reference>